<keyword evidence="4" id="KW-0479">Metal-binding</keyword>
<keyword evidence="9" id="KW-1185">Reference proteome</keyword>
<gene>
    <name evidence="8" type="primary">ispA</name>
    <name evidence="8" type="ORF">GCM10016455_23360</name>
</gene>
<proteinExistence type="inferred from homology"/>
<keyword evidence="6" id="KW-0414">Isoprene biosynthesis</keyword>
<dbReference type="SUPFAM" id="SSF48576">
    <property type="entry name" value="Terpenoid synthases"/>
    <property type="match status" value="1"/>
</dbReference>
<dbReference type="PANTHER" id="PTHR43281:SF1">
    <property type="entry name" value="FARNESYL DIPHOSPHATE SYNTHASE"/>
    <property type="match status" value="1"/>
</dbReference>
<evidence type="ECO:0000313" key="8">
    <source>
        <dbReference type="EMBL" id="GHF01693.1"/>
    </source>
</evidence>
<sequence>MFQQRLTETSGLARACLHDAIRNDGVLAEAMRYATAGGKGLRGFLVMESARLHGVSDQRSVRPAAAIEAVHAYSLVHDDLPCMDDDDLRRGLPTVHRKWDEATAVLVGDALQTLAFELLTHDAVGDARVELIATLARAAGQAGMVHGQALDIAAETAPIPLNIDEIIALQAGKTGALIRWSAEAGALMASADPAPMRDYATAMGLAFQIADDILDVEGNAQTVGKAVGKDADAGKATFVSLLGLNAAKTRAAELVEQACDALAPYGQDAETLREAARFVIQRDR</sequence>
<evidence type="ECO:0000256" key="7">
    <source>
        <dbReference type="RuleBase" id="RU004466"/>
    </source>
</evidence>
<evidence type="ECO:0000313" key="9">
    <source>
        <dbReference type="Proteomes" id="UP000609802"/>
    </source>
</evidence>
<dbReference type="PROSITE" id="PS00723">
    <property type="entry name" value="POLYPRENYL_SYNTHASE_1"/>
    <property type="match status" value="1"/>
</dbReference>
<dbReference type="PANTHER" id="PTHR43281">
    <property type="entry name" value="FARNESYL DIPHOSPHATE SYNTHASE"/>
    <property type="match status" value="1"/>
</dbReference>
<protein>
    <submittedName>
        <fullName evidence="8">Farnesyl-diphosphate synthase</fullName>
    </submittedName>
</protein>
<organism evidence="8 9">
    <name type="scientific">Aliiroseovarius zhejiangensis</name>
    <dbReference type="NCBI Taxonomy" id="1632025"/>
    <lineage>
        <taxon>Bacteria</taxon>
        <taxon>Pseudomonadati</taxon>
        <taxon>Pseudomonadota</taxon>
        <taxon>Alphaproteobacteria</taxon>
        <taxon>Rhodobacterales</taxon>
        <taxon>Paracoccaceae</taxon>
        <taxon>Aliiroseovarius</taxon>
    </lineage>
</organism>
<dbReference type="EMBL" id="BNCH01000005">
    <property type="protein sequence ID" value="GHF01693.1"/>
    <property type="molecule type" value="Genomic_DNA"/>
</dbReference>
<evidence type="ECO:0000256" key="6">
    <source>
        <dbReference type="ARBA" id="ARBA00023229"/>
    </source>
</evidence>
<dbReference type="SFLD" id="SFLDS00005">
    <property type="entry name" value="Isoprenoid_Synthase_Type_I"/>
    <property type="match status" value="1"/>
</dbReference>
<evidence type="ECO:0000256" key="3">
    <source>
        <dbReference type="ARBA" id="ARBA00022679"/>
    </source>
</evidence>
<dbReference type="InterPro" id="IPR033749">
    <property type="entry name" value="Polyprenyl_synt_CS"/>
</dbReference>
<dbReference type="Pfam" id="PF00348">
    <property type="entry name" value="polyprenyl_synt"/>
    <property type="match status" value="1"/>
</dbReference>
<evidence type="ECO:0000256" key="4">
    <source>
        <dbReference type="ARBA" id="ARBA00022723"/>
    </source>
</evidence>
<dbReference type="InterPro" id="IPR053378">
    <property type="entry name" value="Prenyl_diphosphate_synthase"/>
</dbReference>
<dbReference type="CDD" id="cd00685">
    <property type="entry name" value="Trans_IPPS_HT"/>
    <property type="match status" value="1"/>
</dbReference>
<dbReference type="InterPro" id="IPR000092">
    <property type="entry name" value="Polyprenyl_synt"/>
</dbReference>
<comment type="similarity">
    <text evidence="2 7">Belongs to the FPP/GGPP synthase family.</text>
</comment>
<comment type="cofactor">
    <cofactor evidence="1">
        <name>Mg(2+)</name>
        <dbReference type="ChEBI" id="CHEBI:18420"/>
    </cofactor>
</comment>
<dbReference type="InterPro" id="IPR008949">
    <property type="entry name" value="Isoprenoid_synthase_dom_sf"/>
</dbReference>
<accession>A0ABQ3J2T3</accession>
<evidence type="ECO:0000256" key="1">
    <source>
        <dbReference type="ARBA" id="ARBA00001946"/>
    </source>
</evidence>
<name>A0ABQ3J2T3_9RHOB</name>
<reference evidence="9" key="1">
    <citation type="journal article" date="2019" name="Int. J. Syst. Evol. Microbiol.">
        <title>The Global Catalogue of Microorganisms (GCM) 10K type strain sequencing project: providing services to taxonomists for standard genome sequencing and annotation.</title>
        <authorList>
            <consortium name="The Broad Institute Genomics Platform"/>
            <consortium name="The Broad Institute Genome Sequencing Center for Infectious Disease"/>
            <person name="Wu L."/>
            <person name="Ma J."/>
        </authorList>
    </citation>
    <scope>NUCLEOTIDE SEQUENCE [LARGE SCALE GENOMIC DNA]</scope>
    <source>
        <strain evidence="9">KCTC 42443</strain>
    </source>
</reference>
<dbReference type="NCBIfam" id="NF045485">
    <property type="entry name" value="FPPsyn"/>
    <property type="match status" value="1"/>
</dbReference>
<dbReference type="Gene3D" id="1.10.600.10">
    <property type="entry name" value="Farnesyl Diphosphate Synthase"/>
    <property type="match status" value="1"/>
</dbReference>
<comment type="caution">
    <text evidence="8">The sequence shown here is derived from an EMBL/GenBank/DDBJ whole genome shotgun (WGS) entry which is preliminary data.</text>
</comment>
<keyword evidence="5" id="KW-0460">Magnesium</keyword>
<dbReference type="RefSeq" id="WP_191286718.1">
    <property type="nucleotide sequence ID" value="NZ_BNCH01000005.1"/>
</dbReference>
<dbReference type="SFLD" id="SFLDG01017">
    <property type="entry name" value="Polyprenyl_Transferase_Like"/>
    <property type="match status" value="1"/>
</dbReference>
<keyword evidence="3 7" id="KW-0808">Transferase</keyword>
<dbReference type="Proteomes" id="UP000609802">
    <property type="component" value="Unassembled WGS sequence"/>
</dbReference>
<dbReference type="PROSITE" id="PS00444">
    <property type="entry name" value="POLYPRENYL_SYNTHASE_2"/>
    <property type="match status" value="1"/>
</dbReference>
<evidence type="ECO:0000256" key="5">
    <source>
        <dbReference type="ARBA" id="ARBA00022842"/>
    </source>
</evidence>
<evidence type="ECO:0000256" key="2">
    <source>
        <dbReference type="ARBA" id="ARBA00006706"/>
    </source>
</evidence>